<dbReference type="Pfam" id="PF02985">
    <property type="entry name" value="HEAT"/>
    <property type="match status" value="1"/>
</dbReference>
<name>L0B1I5_THEEQ</name>
<sequence>METCGPVLSDRVLTRLKRGIVTRSELSEVLNVAKCWLKCRKCQTRAAQAQEDEESKQPVARNGSSEPSDCTASSKCDVEASIVTLVEALDSALYLEGAPWHKSGFRKLKRSLLKCVKVILALYSVPFAKIPLLVSSELLGVENGRKEQLAILKGIISESSKYTRPESIDALSALISSLTAEEFETVYADVVRRLKRNSKVIPYFAYRIVKAVDKKLLEPKLEEFVDLLKELLVTENLSAFIFTAQSPEDQYKSSRYYFTCRTLEELSKVNGVGSCICNLISWFKNSRGNVVDQEKRVKALMLLFPDHRSFCNDAEIEARKFNVGVLRTSIDPLLDTLVKNATSHQFESVQLGFIQLLSVLNNLLGDSDGRFVEGMLKILGGITRGIGGKEVKINEKVLYTLLKGLEDARVEQYASAITDLKLVVKAIIDKPVYRSCCLQALYLLAKSSTDFGVSIASIFEEGNCKPEDFIICIKLYMELLKVDGQVFPWKIEPPSSVKELHALCTNKVHPFYRNLLVLFESLSKYAHGQALVNASSNGVYTVEYLRKLLDSFVTTILSNGSVHVYGLVVAILSRLEDGHEYSDAYGKLYRRIIRAFGSEGSTGFVSLLLVQLVCCRDGGHLEGDYLSVLRKFFSAPLRINSPLERCVIKRFSLSLSDALEHARVRLEDLFSVDLVKYFCLRNIYSSSLEAIIKILFTALEENLKLLSKYEREDFEIYFAPGDVLYADSRSYQPNLYSSSENTKVSLTKQQLDEMRYKDQCETRESISKLVRKHFNAYVALSRLLIYKNAEMGNYLGKMLEISKASIQYRCLGCLTEHLIERICKAFSGSSVSSTGISKALIYIYTPEDFRKYPKGLKFPLDDVDAIDSNLSLLLMEIIRFTLLKGEKLEWSGASAETIYRVSMEVLVKQLKSGLSLSPDDVLRIVSETSKHEDLDKLSAEILESSVYLMDRNQLAQICHLGMLSRADIVIPCIKTYMSCKNEDYTHISPYIKVFNIESSLSCTLDRLIEIIPRYFSEEPVNLDLARMFSDALLNYDTLETLSKLHSLYSHSSLVTKGAILAILHVYFETALIKHPLRIDVYRALLTFSDNQLMGDLLKSVNVLVANEDDIQSALAQIKGMLNIYAKHGQADGGQEIDVDELLSDDSLISRHNAYGFGLIIMGLLASKLAEYDNIIQWTLRAMLKLIISPNSPYLNQTPAVNTAISTCIVKCTRMCILQGTSEKNFISKQIDEFFKRSLADSVYILPFTSLLRGSGVVSLQEHNVVPMILAGSSADPLHPLPSNAPSILIIEGLHKIFGHLFEPYLPQILPLLLENIQLENTANLILGDVTEPGFSPLLNIVINKLSSETAATKAYCLRLISVLVRNPRVKVNVIQNISRIISETSTYTIDTNKEVKASANELFSSIASLMPKDSLLVDSLELVIEALVLPTDEKLGEIMDHLLKVQVESNKKGSNHYAGIYELGLLQPIVQRGLKSRSGIQREKGLSLCSFISSAITSASDLQSFFTSVMSILIELLRDPLPDVRSKAAKSIGSFAQKFHEFDTSASVLPCVDACIHTLLDCLCKFTTSIERSSAAYGLAEALQAVPYVYVNKLVLDLLEKSTNQEPGEESESSIAPFIYLPSTCSDVILDNLEHVLSRLLDTFEFLNEQVSTTAFKACRAIIDACIVDREEKEGFKIEREQTGKKDSPSYSLDGHLGTLFEAFIGALKSENWQTREYMLMLLQHLSSKCGGSKVIQTYLYIYRFDDHDVVQSTALSFWKGLVLSQVLNRIFDDLIDTLINMLMDEDYILKVLAAKCISNLVERMQDRVVKAILPTLYSEENMDDLEPYESSIIRCGFCIGIGAIFQVASKELVMEHVESATAYLQESLCYKESSEEASDALGILANIFPDIIVHTVIPNLLEMALSDEPSEQEDVDSNRILYIQGLESLVTSYNSCLFQICNECIDAPLDVYRLTLLERLMCIDRGTLIMQDTHYFETILDKLFECEDASVLTRIESFLTILDGDCIHILIYILIHKLQSLRSDGDATYYVEYGRFILNIIAGLLRIRGEDVQKLLYEISQALLPFILEEKAFLKESGQILVLFVEICERFSVASSFIQSIYNTNVWSSLESCENSTICNKEVLEPLLSFLQKCLMRESQKQEIAQSILHISEIVDKDLLGPFLLKIFGSIIRLLNTSGNLQLRSVLLKLSDRLLETKFEFVRPIISQLQSTLLKCIQSEDPIQLISLNLCKILYLAPRRLCTILSELEAILYPKTGIQPQPLVKQATIGVLREVLAKATVEPVYPAQEVKMYSAVALDLTGLDSLCNLLINLYQETTGNLKGLVVESIGFVMYIKVSNVISSLDSSLGFDHGLSTEGSFNSKGSSSTVEAESEASPTAALEILVNTLLSLEVDNHLQVIWECSKSETGWLILHNCPFFHTIMDSCANTDIPSAKQHLAKIYSAISLHAATSTEALDYLDAKFKTIPQPAHLPSGLQTCLLKIYKRFLRSSDKARLERNGYAAVGIICAALADIIQAGSYKAKVGRILAILFSRVDFGQVEKHKAVSPNICSLLKQHPKSKTVPCDTSDEE</sequence>
<dbReference type="SUPFAM" id="SSF48371">
    <property type="entry name" value="ARM repeat"/>
    <property type="match status" value="3"/>
</dbReference>
<dbReference type="GO" id="GO:0034198">
    <property type="term" value="P:cellular response to amino acid starvation"/>
    <property type="evidence" value="ECO:0007669"/>
    <property type="project" value="TreeGrafter"/>
</dbReference>
<evidence type="ECO:0000256" key="2">
    <source>
        <dbReference type="PROSITE-ProRule" id="PRU00103"/>
    </source>
</evidence>
<evidence type="ECO:0000256" key="3">
    <source>
        <dbReference type="SAM" id="MobiDB-lite"/>
    </source>
</evidence>
<feature type="repeat" description="HEAT" evidence="2">
    <location>
        <begin position="1509"/>
        <end position="1547"/>
    </location>
</feature>
<dbReference type="STRING" id="1537102.L0B1I5"/>
<evidence type="ECO:0000313" key="4">
    <source>
        <dbReference type="EMBL" id="AFZ80974.1"/>
    </source>
</evidence>
<dbReference type="Proteomes" id="UP000031512">
    <property type="component" value="Chromosome 3"/>
</dbReference>
<dbReference type="PROSITE" id="PS50077">
    <property type="entry name" value="HEAT_REPEAT"/>
    <property type="match status" value="2"/>
</dbReference>
<accession>L0B1I5</accession>
<feature type="compositionally biased region" description="Polar residues" evidence="3">
    <location>
        <begin position="62"/>
        <end position="72"/>
    </location>
</feature>
<dbReference type="GO" id="GO:0019887">
    <property type="term" value="F:protein kinase regulator activity"/>
    <property type="evidence" value="ECO:0007669"/>
    <property type="project" value="TreeGrafter"/>
</dbReference>
<dbReference type="VEuPathDB" id="PiroplasmaDB:BEWA_003820"/>
<dbReference type="RefSeq" id="XP_004830640.1">
    <property type="nucleotide sequence ID" value="XM_004830583.1"/>
</dbReference>
<gene>
    <name evidence="4" type="ORF">BEWA_003820</name>
</gene>
<organism evidence="4 5">
    <name type="scientific">Theileria equi strain WA</name>
    <dbReference type="NCBI Taxonomy" id="1537102"/>
    <lineage>
        <taxon>Eukaryota</taxon>
        <taxon>Sar</taxon>
        <taxon>Alveolata</taxon>
        <taxon>Apicomplexa</taxon>
        <taxon>Aconoidasida</taxon>
        <taxon>Piroplasmida</taxon>
        <taxon>Theileriidae</taxon>
        <taxon>Theileria</taxon>
    </lineage>
</organism>
<dbReference type="InterPro" id="IPR021133">
    <property type="entry name" value="HEAT_type_2"/>
</dbReference>
<keyword evidence="5" id="KW-1185">Reference proteome</keyword>
<dbReference type="InterPro" id="IPR016024">
    <property type="entry name" value="ARM-type_fold"/>
</dbReference>
<protein>
    <submittedName>
        <fullName evidence="4">HEAT repeat domain-containing protein</fullName>
    </submittedName>
</protein>
<dbReference type="InterPro" id="IPR011989">
    <property type="entry name" value="ARM-like"/>
</dbReference>
<dbReference type="InterPro" id="IPR000357">
    <property type="entry name" value="HEAT"/>
</dbReference>
<proteinExistence type="predicted"/>
<dbReference type="KEGG" id="beq:BEWA_003820"/>
<keyword evidence="1" id="KW-0677">Repeat</keyword>
<dbReference type="eggNOG" id="KOG1242">
    <property type="taxonomic scope" value="Eukaryota"/>
</dbReference>
<dbReference type="PANTHER" id="PTHR23346:SF7">
    <property type="entry name" value="STALLED RIBOSOME SENSOR GCN1"/>
    <property type="match status" value="1"/>
</dbReference>
<dbReference type="GO" id="GO:0005829">
    <property type="term" value="C:cytosol"/>
    <property type="evidence" value="ECO:0007669"/>
    <property type="project" value="TreeGrafter"/>
</dbReference>
<dbReference type="GO" id="GO:0006417">
    <property type="term" value="P:regulation of translation"/>
    <property type="evidence" value="ECO:0007669"/>
    <property type="project" value="TreeGrafter"/>
</dbReference>
<reference evidence="4 5" key="1">
    <citation type="journal article" date="2012" name="BMC Genomics">
        <title>Comparative genomic analysis and phylogenetic position of Theileria equi.</title>
        <authorList>
            <person name="Kappmeyer L.S."/>
            <person name="Thiagarajan M."/>
            <person name="Herndon D.R."/>
            <person name="Ramsay J.D."/>
            <person name="Caler E."/>
            <person name="Djikeng A."/>
            <person name="Gillespie J.J."/>
            <person name="Lau A.O."/>
            <person name="Roalson E.H."/>
            <person name="Silva J.C."/>
            <person name="Silva M.G."/>
            <person name="Suarez C.E."/>
            <person name="Ueti M.W."/>
            <person name="Nene V.M."/>
            <person name="Mealey R.H."/>
            <person name="Knowles D.P."/>
            <person name="Brayton K.A."/>
        </authorList>
    </citation>
    <scope>NUCLEOTIDE SEQUENCE [LARGE SCALE GENOMIC DNA]</scope>
    <source>
        <strain evidence="4 5">WA</strain>
    </source>
</reference>
<evidence type="ECO:0000313" key="5">
    <source>
        <dbReference type="Proteomes" id="UP000031512"/>
    </source>
</evidence>
<dbReference type="OrthoDB" id="5148094at2759"/>
<dbReference type="EMBL" id="CP001670">
    <property type="protein sequence ID" value="AFZ80974.1"/>
    <property type="molecule type" value="Genomic_DNA"/>
</dbReference>
<feature type="region of interest" description="Disordered" evidence="3">
    <location>
        <begin position="50"/>
        <end position="72"/>
    </location>
</feature>
<feature type="repeat" description="HEAT" evidence="2">
    <location>
        <begin position="1775"/>
        <end position="1812"/>
    </location>
</feature>
<evidence type="ECO:0000256" key="1">
    <source>
        <dbReference type="ARBA" id="ARBA00022737"/>
    </source>
</evidence>
<dbReference type="Gene3D" id="1.25.10.10">
    <property type="entry name" value="Leucine-rich Repeat Variant"/>
    <property type="match status" value="4"/>
</dbReference>
<dbReference type="PANTHER" id="PTHR23346">
    <property type="entry name" value="TRANSLATIONAL ACTIVATOR GCN1-RELATED"/>
    <property type="match status" value="1"/>
</dbReference>
<dbReference type="GeneID" id="15806474"/>